<dbReference type="InterPro" id="IPR009072">
    <property type="entry name" value="Histone-fold"/>
</dbReference>
<dbReference type="InterPro" id="IPR050568">
    <property type="entry name" value="Transcr_DNA_Rep_Reg"/>
</dbReference>
<evidence type="ECO:0000259" key="14">
    <source>
        <dbReference type="Pfam" id="PF00808"/>
    </source>
</evidence>
<dbReference type="PANTHER" id="PTHR10252:SF5">
    <property type="entry name" value="DR1-ASSOCIATED COREPRESSOR"/>
    <property type="match status" value="1"/>
</dbReference>
<sequence length="213" mass="23679">MMPSKKKKFNARFPPARIKKIMQTDEDVGKVAAAVPVIISKALEMFVQSLVERASDYTKARNAKTMTTSHLKRCITSENQFDFLKDLVANVPDLPSNEEEKDGEPKPKRKRMPKPPAQNKEKKKSEKKKPQAATVSDESDEELESEEEDSSSEGTSNHNNIIPAPAVPSLTITRPSTEQTEESESSLPVNIPKLNQMSGIMGSSLDEDDDYDS</sequence>
<organism evidence="15 16">
    <name type="scientific">Stylophora pistillata</name>
    <name type="common">Smooth cauliflower coral</name>
    <dbReference type="NCBI Taxonomy" id="50429"/>
    <lineage>
        <taxon>Eukaryota</taxon>
        <taxon>Metazoa</taxon>
        <taxon>Cnidaria</taxon>
        <taxon>Anthozoa</taxon>
        <taxon>Hexacorallia</taxon>
        <taxon>Scleractinia</taxon>
        <taxon>Astrocoeniina</taxon>
        <taxon>Pocilloporidae</taxon>
        <taxon>Stylophora</taxon>
    </lineage>
</organism>
<keyword evidence="16" id="KW-1185">Reference proteome</keyword>
<gene>
    <name evidence="15" type="primary">Drap1</name>
    <name evidence="15" type="ORF">AWC38_SpisGene9917</name>
</gene>
<evidence type="ECO:0000256" key="5">
    <source>
        <dbReference type="ARBA" id="ARBA00023125"/>
    </source>
</evidence>
<evidence type="ECO:0000256" key="2">
    <source>
        <dbReference type="ARBA" id="ARBA00022491"/>
    </source>
</evidence>
<evidence type="ECO:0000256" key="6">
    <source>
        <dbReference type="ARBA" id="ARBA00023163"/>
    </source>
</evidence>
<evidence type="ECO:0000256" key="7">
    <source>
        <dbReference type="ARBA" id="ARBA00023242"/>
    </source>
</evidence>
<evidence type="ECO:0000256" key="3">
    <source>
        <dbReference type="ARBA" id="ARBA00022553"/>
    </source>
</evidence>
<evidence type="ECO:0000256" key="10">
    <source>
        <dbReference type="ARBA" id="ARBA00072760"/>
    </source>
</evidence>
<dbReference type="STRING" id="50429.A0A2B4SA05"/>
<evidence type="ECO:0000256" key="4">
    <source>
        <dbReference type="ARBA" id="ARBA00023015"/>
    </source>
</evidence>
<dbReference type="GO" id="GO:0001046">
    <property type="term" value="F:core promoter sequence-specific DNA binding"/>
    <property type="evidence" value="ECO:0007669"/>
    <property type="project" value="TreeGrafter"/>
</dbReference>
<evidence type="ECO:0000256" key="8">
    <source>
        <dbReference type="ARBA" id="ARBA00061393"/>
    </source>
</evidence>
<dbReference type="Gene3D" id="1.10.20.10">
    <property type="entry name" value="Histone, subunit A"/>
    <property type="match status" value="1"/>
</dbReference>
<dbReference type="SUPFAM" id="SSF47113">
    <property type="entry name" value="Histone-fold"/>
    <property type="match status" value="1"/>
</dbReference>
<evidence type="ECO:0000313" key="15">
    <source>
        <dbReference type="EMBL" id="PFX25417.1"/>
    </source>
</evidence>
<dbReference type="InterPro" id="IPR003958">
    <property type="entry name" value="CBFA_NFYB_domain"/>
</dbReference>
<proteinExistence type="inferred from homology"/>
<keyword evidence="3" id="KW-0597">Phosphoprotein</keyword>
<feature type="domain" description="Transcription factor CBF/NF-Y/archaeal histone" evidence="14">
    <location>
        <begin position="11"/>
        <end position="75"/>
    </location>
</feature>
<evidence type="ECO:0000256" key="1">
    <source>
        <dbReference type="ARBA" id="ARBA00004123"/>
    </source>
</evidence>
<dbReference type="GO" id="GO:0016251">
    <property type="term" value="F:RNA polymerase II general transcription initiation factor activity"/>
    <property type="evidence" value="ECO:0007669"/>
    <property type="project" value="TreeGrafter"/>
</dbReference>
<evidence type="ECO:0000256" key="12">
    <source>
        <dbReference type="ARBA" id="ARBA00078501"/>
    </source>
</evidence>
<dbReference type="GO" id="GO:0000122">
    <property type="term" value="P:negative regulation of transcription by RNA polymerase II"/>
    <property type="evidence" value="ECO:0007669"/>
    <property type="project" value="UniProtKB-ARBA"/>
</dbReference>
<dbReference type="PANTHER" id="PTHR10252">
    <property type="entry name" value="HISTONE-LIKE TRANSCRIPTION FACTOR CCAAT-RELATED"/>
    <property type="match status" value="1"/>
</dbReference>
<comment type="subunit">
    <text evidence="9">Heterodimer with DR1. Binds BTAF1.</text>
</comment>
<dbReference type="EMBL" id="LSMT01000151">
    <property type="protein sequence ID" value="PFX25417.1"/>
    <property type="molecule type" value="Genomic_DNA"/>
</dbReference>
<keyword evidence="2" id="KW-0678">Repressor</keyword>
<evidence type="ECO:0000256" key="11">
    <source>
        <dbReference type="ARBA" id="ARBA00077179"/>
    </source>
</evidence>
<dbReference type="Proteomes" id="UP000225706">
    <property type="component" value="Unassembled WGS sequence"/>
</dbReference>
<dbReference type="GO" id="GO:0046982">
    <property type="term" value="F:protein heterodimerization activity"/>
    <property type="evidence" value="ECO:0007669"/>
    <property type="project" value="InterPro"/>
</dbReference>
<protein>
    <recommendedName>
        <fullName evidence="10">Dr1-associated corepressor</fullName>
    </recommendedName>
    <alternativeName>
        <fullName evidence="11">Dr1-associated protein 1</fullName>
    </alternativeName>
    <alternativeName>
        <fullName evidence="12">Negative cofactor 2-alpha</fullName>
    </alternativeName>
</protein>
<dbReference type="GO" id="GO:0017054">
    <property type="term" value="C:negative cofactor 2 complex"/>
    <property type="evidence" value="ECO:0007669"/>
    <property type="project" value="TreeGrafter"/>
</dbReference>
<keyword evidence="5" id="KW-0238">DNA-binding</keyword>
<dbReference type="FunFam" id="1.10.20.10:FF:000032">
    <property type="entry name" value="dr1-associated corepressor isoform X1"/>
    <property type="match status" value="1"/>
</dbReference>
<feature type="region of interest" description="Disordered" evidence="13">
    <location>
        <begin position="92"/>
        <end position="213"/>
    </location>
</feature>
<keyword evidence="7" id="KW-0539">Nucleus</keyword>
<dbReference type="OrthoDB" id="653904at2759"/>
<dbReference type="AlphaFoldDB" id="A0A2B4SA05"/>
<name>A0A2B4SA05_STYPI</name>
<evidence type="ECO:0000313" key="16">
    <source>
        <dbReference type="Proteomes" id="UP000225706"/>
    </source>
</evidence>
<keyword evidence="6" id="KW-0804">Transcription</keyword>
<evidence type="ECO:0000256" key="9">
    <source>
        <dbReference type="ARBA" id="ARBA00066085"/>
    </source>
</evidence>
<dbReference type="Pfam" id="PF00808">
    <property type="entry name" value="CBFD_NFYB_HMF"/>
    <property type="match status" value="1"/>
</dbReference>
<comment type="caution">
    <text evidence="15">The sequence shown here is derived from an EMBL/GenBank/DDBJ whole genome shotgun (WGS) entry which is preliminary data.</text>
</comment>
<accession>A0A2B4SA05</accession>
<feature type="compositionally biased region" description="Acidic residues" evidence="13">
    <location>
        <begin position="137"/>
        <end position="151"/>
    </location>
</feature>
<evidence type="ECO:0000256" key="13">
    <source>
        <dbReference type="SAM" id="MobiDB-lite"/>
    </source>
</evidence>
<comment type="subcellular location">
    <subcellularLocation>
        <location evidence="1">Nucleus</location>
    </subcellularLocation>
</comment>
<reference evidence="16" key="1">
    <citation type="journal article" date="2017" name="bioRxiv">
        <title>Comparative analysis of the genomes of Stylophora pistillata and Acropora digitifera provides evidence for extensive differences between species of corals.</title>
        <authorList>
            <person name="Voolstra C.R."/>
            <person name="Li Y."/>
            <person name="Liew Y.J."/>
            <person name="Baumgarten S."/>
            <person name="Zoccola D."/>
            <person name="Flot J.-F."/>
            <person name="Tambutte S."/>
            <person name="Allemand D."/>
            <person name="Aranda M."/>
        </authorList>
    </citation>
    <scope>NUCLEOTIDE SEQUENCE [LARGE SCALE GENOMIC DNA]</scope>
</reference>
<keyword evidence="4" id="KW-0805">Transcription regulation</keyword>
<comment type="similarity">
    <text evidence="8">Belongs to the NC2 alpha/DRAP1 family.</text>
</comment>
<dbReference type="CDD" id="cd22906">
    <property type="entry name" value="HFD_DRAP1"/>
    <property type="match status" value="1"/>
</dbReference>